<keyword evidence="2" id="KW-1185">Reference proteome</keyword>
<dbReference type="EMBL" id="CAJVPM010014202">
    <property type="protein sequence ID" value="CAG8599852.1"/>
    <property type="molecule type" value="Genomic_DNA"/>
</dbReference>
<evidence type="ECO:0000313" key="1">
    <source>
        <dbReference type="EMBL" id="CAG8599852.1"/>
    </source>
</evidence>
<accession>A0ACA9ML91</accession>
<gene>
    <name evidence="1" type="ORF">SCALOS_LOCUS6890</name>
</gene>
<evidence type="ECO:0000313" key="2">
    <source>
        <dbReference type="Proteomes" id="UP000789860"/>
    </source>
</evidence>
<reference evidence="1" key="1">
    <citation type="submission" date="2021-06" db="EMBL/GenBank/DDBJ databases">
        <authorList>
            <person name="Kallberg Y."/>
            <person name="Tangrot J."/>
            <person name="Rosling A."/>
        </authorList>
    </citation>
    <scope>NUCLEOTIDE SEQUENCE</scope>
    <source>
        <strain evidence="1">AU212A</strain>
    </source>
</reference>
<dbReference type="Proteomes" id="UP000789860">
    <property type="component" value="Unassembled WGS sequence"/>
</dbReference>
<comment type="caution">
    <text evidence="1">The sequence shown here is derived from an EMBL/GenBank/DDBJ whole genome shotgun (WGS) entry which is preliminary data.</text>
</comment>
<name>A0ACA9ML91_9GLOM</name>
<feature type="non-terminal residue" evidence="1">
    <location>
        <position position="1"/>
    </location>
</feature>
<sequence>SVYNLVELELDNYEENKLVFNTIYDLKLFFENSNNCICHQTLKQKDLRTCFEKVEFKHFFERYFELKALNKHELKLFMKS</sequence>
<protein>
    <submittedName>
        <fullName evidence="1">1617_t:CDS:1</fullName>
    </submittedName>
</protein>
<organism evidence="1 2">
    <name type="scientific">Scutellospora calospora</name>
    <dbReference type="NCBI Taxonomy" id="85575"/>
    <lineage>
        <taxon>Eukaryota</taxon>
        <taxon>Fungi</taxon>
        <taxon>Fungi incertae sedis</taxon>
        <taxon>Mucoromycota</taxon>
        <taxon>Glomeromycotina</taxon>
        <taxon>Glomeromycetes</taxon>
        <taxon>Diversisporales</taxon>
        <taxon>Gigasporaceae</taxon>
        <taxon>Scutellospora</taxon>
    </lineage>
</organism>
<proteinExistence type="predicted"/>